<organism evidence="3 4">
    <name type="scientific">Methanolacinia petrolearia (strain DSM 11571 / OCM 486 / SEBR 4847)</name>
    <name type="common">Methanoplanus petrolearius</name>
    <dbReference type="NCBI Taxonomy" id="679926"/>
    <lineage>
        <taxon>Archaea</taxon>
        <taxon>Methanobacteriati</taxon>
        <taxon>Methanobacteriota</taxon>
        <taxon>Stenosarchaea group</taxon>
        <taxon>Methanomicrobia</taxon>
        <taxon>Methanomicrobiales</taxon>
        <taxon>Methanomicrobiaceae</taxon>
        <taxon>Methanolacinia</taxon>
    </lineage>
</organism>
<dbReference type="CDD" id="cd13517">
    <property type="entry name" value="PBP2_ModA3_like"/>
    <property type="match status" value="1"/>
</dbReference>
<sequence length="274" mass="29150" precursor="true">MKKQIFIISFILLVLFAVFSGCTGQGDNGSGSGQAGNTSEILVYCGAGMSEPMEEIASRFTAETGIVVNYNFGGSGTLLSQMELTEKGDVYMPGSTADFNTAMGRGFIVNDTEKLVVYHVPVIAVPKGNPAGITCLADLGNEGVKVELGDASACAIGKLSNKIIEKNGLNETIYPNVVTRAATVNEIVLQTSLGTVDGSIIWEDLGDSDDLEIIYIPNNQNIVKIVPIGVMTFSESPDEAEDFVEYVSSEKGLSVFEDYGFTTYPADNYADVKA</sequence>
<keyword evidence="4" id="KW-1185">Reference proteome</keyword>
<dbReference type="SUPFAM" id="SSF53850">
    <property type="entry name" value="Periplasmic binding protein-like II"/>
    <property type="match status" value="1"/>
</dbReference>
<keyword evidence="2" id="KW-0732">Signal</keyword>
<reference evidence="3 4" key="1">
    <citation type="journal article" date="2010" name="Stand. Genomic Sci.">
        <title>Complete genome sequence of Methanoplanus petrolearius type strain (SEBR 4847).</title>
        <authorList>
            <person name="Brambilla E."/>
            <person name="Djao O.D."/>
            <person name="Daligault H."/>
            <person name="Lapidus A."/>
            <person name="Lucas S."/>
            <person name="Hammon N."/>
            <person name="Nolan M."/>
            <person name="Tice H."/>
            <person name="Cheng J.F."/>
            <person name="Han C."/>
            <person name="Tapia R."/>
            <person name="Goodwin L."/>
            <person name="Pitluck S."/>
            <person name="Liolios K."/>
            <person name="Ivanova N."/>
            <person name="Mavromatis K."/>
            <person name="Mikhailova N."/>
            <person name="Pati A."/>
            <person name="Chen A."/>
            <person name="Palaniappan K."/>
            <person name="Land M."/>
            <person name="Hauser L."/>
            <person name="Chang Y.J."/>
            <person name="Jeffries C.D."/>
            <person name="Rohde M."/>
            <person name="Spring S."/>
            <person name="Sikorski J."/>
            <person name="Goker M."/>
            <person name="Woyke T."/>
            <person name="Bristow J."/>
            <person name="Eisen J.A."/>
            <person name="Markowitz V."/>
            <person name="Hugenholtz P."/>
            <person name="Kyrpides N.C."/>
            <person name="Klenk H.P."/>
        </authorList>
    </citation>
    <scope>NUCLEOTIDE SEQUENCE [LARGE SCALE GENOMIC DNA]</scope>
    <source>
        <strain evidence="4">DSM 11571 / OCM 486 / SEBR 4847</strain>
    </source>
</reference>
<evidence type="ECO:0000256" key="2">
    <source>
        <dbReference type="ARBA" id="ARBA00022729"/>
    </source>
</evidence>
<dbReference type="GO" id="GO:0046872">
    <property type="term" value="F:metal ion binding"/>
    <property type="evidence" value="ECO:0007669"/>
    <property type="project" value="UniProtKB-KW"/>
</dbReference>
<dbReference type="InterPro" id="IPR050682">
    <property type="entry name" value="ModA/WtpA"/>
</dbReference>
<evidence type="ECO:0000313" key="4">
    <source>
        <dbReference type="Proteomes" id="UP000006565"/>
    </source>
</evidence>
<dbReference type="Proteomes" id="UP000006565">
    <property type="component" value="Chromosome"/>
</dbReference>
<proteinExistence type="predicted"/>
<evidence type="ECO:0000256" key="1">
    <source>
        <dbReference type="ARBA" id="ARBA00022723"/>
    </source>
</evidence>
<dbReference type="STRING" id="679926.Mpet_2780"/>
<dbReference type="PROSITE" id="PS51257">
    <property type="entry name" value="PROKAR_LIPOPROTEIN"/>
    <property type="match status" value="1"/>
</dbReference>
<dbReference type="AlphaFoldDB" id="E1RGZ4"/>
<accession>E1RGZ4</accession>
<dbReference type="PANTHER" id="PTHR30632:SF0">
    <property type="entry name" value="SULFATE-BINDING PROTEIN"/>
    <property type="match status" value="1"/>
</dbReference>
<dbReference type="GO" id="GO:0030973">
    <property type="term" value="F:molybdate ion binding"/>
    <property type="evidence" value="ECO:0007669"/>
    <property type="project" value="TreeGrafter"/>
</dbReference>
<dbReference type="PANTHER" id="PTHR30632">
    <property type="entry name" value="MOLYBDATE-BINDING PERIPLASMIC PROTEIN"/>
    <property type="match status" value="1"/>
</dbReference>
<dbReference type="GeneID" id="9745275"/>
<dbReference type="GO" id="GO:0015689">
    <property type="term" value="P:molybdate ion transport"/>
    <property type="evidence" value="ECO:0007669"/>
    <property type="project" value="InterPro"/>
</dbReference>
<protein>
    <submittedName>
        <fullName evidence="3">Molybdenum ABC transporter, periplasmic molybdate-binding protein</fullName>
    </submittedName>
</protein>
<dbReference type="RefSeq" id="WP_013330696.1">
    <property type="nucleotide sequence ID" value="NC_014507.1"/>
</dbReference>
<dbReference type="InterPro" id="IPR005950">
    <property type="entry name" value="ModA"/>
</dbReference>
<dbReference type="HOGENOM" id="CLU_065520_2_0_2"/>
<dbReference type="KEGG" id="mpi:Mpet_2780"/>
<dbReference type="eggNOG" id="arCOG00219">
    <property type="taxonomic scope" value="Archaea"/>
</dbReference>
<dbReference type="Gene3D" id="3.40.190.10">
    <property type="entry name" value="Periplasmic binding protein-like II"/>
    <property type="match status" value="2"/>
</dbReference>
<evidence type="ECO:0000313" key="3">
    <source>
        <dbReference type="EMBL" id="ADN37523.1"/>
    </source>
</evidence>
<gene>
    <name evidence="3" type="ordered locus">Mpet_2780</name>
</gene>
<keyword evidence="1" id="KW-0479">Metal-binding</keyword>
<dbReference type="NCBIfam" id="TIGR01256">
    <property type="entry name" value="modA"/>
    <property type="match status" value="1"/>
</dbReference>
<dbReference type="OrthoDB" id="15033at2157"/>
<dbReference type="Pfam" id="PF13531">
    <property type="entry name" value="SBP_bac_11"/>
    <property type="match status" value="1"/>
</dbReference>
<name>E1RGZ4_METP4</name>
<dbReference type="EMBL" id="CP002117">
    <property type="protein sequence ID" value="ADN37523.1"/>
    <property type="molecule type" value="Genomic_DNA"/>
</dbReference>
<dbReference type="PIRSF" id="PIRSF004846">
    <property type="entry name" value="ModA"/>
    <property type="match status" value="1"/>
</dbReference>